<dbReference type="SUPFAM" id="SSF52833">
    <property type="entry name" value="Thioredoxin-like"/>
    <property type="match status" value="1"/>
</dbReference>
<reference evidence="2 3" key="1">
    <citation type="submission" date="2019-07" db="EMBL/GenBank/DDBJ databases">
        <title>Genomic Encyclopedia of Type Strains, Phase IV (KMG-IV): sequencing the most valuable type-strain genomes for metagenomic binning, comparative biology and taxonomic classification.</title>
        <authorList>
            <person name="Goeker M."/>
        </authorList>
    </citation>
    <scope>NUCLEOTIDE SEQUENCE [LARGE SCALE GENOMIC DNA]</scope>
    <source>
        <strain evidence="2 3">DSM 18961</strain>
    </source>
</reference>
<dbReference type="GO" id="GO:0016853">
    <property type="term" value="F:isomerase activity"/>
    <property type="evidence" value="ECO:0007669"/>
    <property type="project" value="UniProtKB-KW"/>
</dbReference>
<accession>A0A5S5DUD4</accession>
<dbReference type="EMBL" id="VNIA01000001">
    <property type="protein sequence ID" value="TYP99570.1"/>
    <property type="molecule type" value="Genomic_DNA"/>
</dbReference>
<evidence type="ECO:0000313" key="2">
    <source>
        <dbReference type="EMBL" id="TYP99570.1"/>
    </source>
</evidence>
<name>A0A5S5DUD4_9FLAO</name>
<dbReference type="RefSeq" id="WP_148868285.1">
    <property type="nucleotide sequence ID" value="NZ_VNIA01000001.1"/>
</dbReference>
<dbReference type="OrthoDB" id="9815205at2"/>
<protein>
    <submittedName>
        <fullName evidence="2">Thiol-disulfide isomerase/thioredoxin</fullName>
    </submittedName>
</protein>
<keyword evidence="3" id="KW-1185">Reference proteome</keyword>
<keyword evidence="2" id="KW-0413">Isomerase</keyword>
<dbReference type="GO" id="GO:0016491">
    <property type="term" value="F:oxidoreductase activity"/>
    <property type="evidence" value="ECO:0007669"/>
    <property type="project" value="InterPro"/>
</dbReference>
<dbReference type="Gene3D" id="3.40.30.10">
    <property type="entry name" value="Glutaredoxin"/>
    <property type="match status" value="1"/>
</dbReference>
<dbReference type="Proteomes" id="UP000323136">
    <property type="component" value="Unassembled WGS sequence"/>
</dbReference>
<dbReference type="PANTHER" id="PTHR42852:SF17">
    <property type="entry name" value="THIOREDOXIN-LIKE PROTEIN HI_1115"/>
    <property type="match status" value="1"/>
</dbReference>
<feature type="domain" description="Thioredoxin" evidence="1">
    <location>
        <begin position="23"/>
        <end position="164"/>
    </location>
</feature>
<dbReference type="InterPro" id="IPR013766">
    <property type="entry name" value="Thioredoxin_domain"/>
</dbReference>
<proteinExistence type="predicted"/>
<dbReference type="InterPro" id="IPR036249">
    <property type="entry name" value="Thioredoxin-like_sf"/>
</dbReference>
<dbReference type="Pfam" id="PF08534">
    <property type="entry name" value="Redoxin"/>
    <property type="match status" value="1"/>
</dbReference>
<comment type="caution">
    <text evidence="2">The sequence shown here is derived from an EMBL/GenBank/DDBJ whole genome shotgun (WGS) entry which is preliminary data.</text>
</comment>
<organism evidence="2 3">
    <name type="scientific">Tenacibaculum adriaticum</name>
    <dbReference type="NCBI Taxonomy" id="413713"/>
    <lineage>
        <taxon>Bacteria</taxon>
        <taxon>Pseudomonadati</taxon>
        <taxon>Bacteroidota</taxon>
        <taxon>Flavobacteriia</taxon>
        <taxon>Flavobacteriales</taxon>
        <taxon>Flavobacteriaceae</taxon>
        <taxon>Tenacibaculum</taxon>
    </lineage>
</organism>
<evidence type="ECO:0000313" key="3">
    <source>
        <dbReference type="Proteomes" id="UP000323136"/>
    </source>
</evidence>
<evidence type="ECO:0000259" key="1">
    <source>
        <dbReference type="PROSITE" id="PS51352"/>
    </source>
</evidence>
<dbReference type="InterPro" id="IPR013740">
    <property type="entry name" value="Redoxin"/>
</dbReference>
<dbReference type="AlphaFoldDB" id="A0A5S5DUD4"/>
<dbReference type="PROSITE" id="PS51352">
    <property type="entry name" value="THIOREDOXIN_2"/>
    <property type="match status" value="1"/>
</dbReference>
<dbReference type="InterPro" id="IPR050553">
    <property type="entry name" value="Thioredoxin_ResA/DsbE_sf"/>
</dbReference>
<dbReference type="PANTHER" id="PTHR42852">
    <property type="entry name" value="THIOL:DISULFIDE INTERCHANGE PROTEIN DSBE"/>
    <property type="match status" value="1"/>
</dbReference>
<gene>
    <name evidence="2" type="ORF">C7447_101170</name>
</gene>
<sequence length="164" mass="19143">MFRNLLLICIVFLNTNTFSQENFKVGDNVPEFKLWLTDGSRLTKNDILNKVVVFKFWFTYCIPCLLDINKLNELVISLDERNDILFIAPALERKEIIEEFTSNTAFLFKIAYSAMDVSQIFNKKQVYPSYFVIDKKGKFTYIDSGIKKSEFIPLKKAILKALKE</sequence>